<comment type="caution">
    <text evidence="1">The sequence shown here is derived from an EMBL/GenBank/DDBJ whole genome shotgun (WGS) entry which is preliminary data.</text>
</comment>
<name>A0A9D4FPV4_DREPO</name>
<keyword evidence="2" id="KW-1185">Reference proteome</keyword>
<dbReference type="Proteomes" id="UP000828390">
    <property type="component" value="Unassembled WGS sequence"/>
</dbReference>
<dbReference type="EMBL" id="JAIWYP010000007">
    <property type="protein sequence ID" value="KAH3800756.1"/>
    <property type="molecule type" value="Genomic_DNA"/>
</dbReference>
<proteinExistence type="predicted"/>
<gene>
    <name evidence="1" type="ORF">DPMN_154398</name>
</gene>
<dbReference type="AlphaFoldDB" id="A0A9D4FPV4"/>
<evidence type="ECO:0000313" key="1">
    <source>
        <dbReference type="EMBL" id="KAH3800756.1"/>
    </source>
</evidence>
<accession>A0A9D4FPV4</accession>
<reference evidence="1" key="2">
    <citation type="submission" date="2020-11" db="EMBL/GenBank/DDBJ databases">
        <authorList>
            <person name="McCartney M.A."/>
            <person name="Auch B."/>
            <person name="Kono T."/>
            <person name="Mallez S."/>
            <person name="Becker A."/>
            <person name="Gohl D.M."/>
            <person name="Silverstein K.A.T."/>
            <person name="Koren S."/>
            <person name="Bechman K.B."/>
            <person name="Herman A."/>
            <person name="Abrahante J.E."/>
            <person name="Garbe J."/>
        </authorList>
    </citation>
    <scope>NUCLEOTIDE SEQUENCE</scope>
    <source>
        <strain evidence="1">Duluth1</strain>
        <tissue evidence="1">Whole animal</tissue>
    </source>
</reference>
<evidence type="ECO:0000313" key="2">
    <source>
        <dbReference type="Proteomes" id="UP000828390"/>
    </source>
</evidence>
<reference evidence="1" key="1">
    <citation type="journal article" date="2019" name="bioRxiv">
        <title>The Genome of the Zebra Mussel, Dreissena polymorpha: A Resource for Invasive Species Research.</title>
        <authorList>
            <person name="McCartney M.A."/>
            <person name="Auch B."/>
            <person name="Kono T."/>
            <person name="Mallez S."/>
            <person name="Zhang Y."/>
            <person name="Obille A."/>
            <person name="Becker A."/>
            <person name="Abrahante J.E."/>
            <person name="Garbe J."/>
            <person name="Badalamenti J.P."/>
            <person name="Herman A."/>
            <person name="Mangelson H."/>
            <person name="Liachko I."/>
            <person name="Sullivan S."/>
            <person name="Sone E.D."/>
            <person name="Koren S."/>
            <person name="Silverstein K.A.T."/>
            <person name="Beckman K.B."/>
            <person name="Gohl D.M."/>
        </authorList>
    </citation>
    <scope>NUCLEOTIDE SEQUENCE</scope>
    <source>
        <strain evidence="1">Duluth1</strain>
        <tissue evidence="1">Whole animal</tissue>
    </source>
</reference>
<protein>
    <submittedName>
        <fullName evidence="1">Uncharacterized protein</fullName>
    </submittedName>
</protein>
<organism evidence="1 2">
    <name type="scientific">Dreissena polymorpha</name>
    <name type="common">Zebra mussel</name>
    <name type="synonym">Mytilus polymorpha</name>
    <dbReference type="NCBI Taxonomy" id="45954"/>
    <lineage>
        <taxon>Eukaryota</taxon>
        <taxon>Metazoa</taxon>
        <taxon>Spiralia</taxon>
        <taxon>Lophotrochozoa</taxon>
        <taxon>Mollusca</taxon>
        <taxon>Bivalvia</taxon>
        <taxon>Autobranchia</taxon>
        <taxon>Heteroconchia</taxon>
        <taxon>Euheterodonta</taxon>
        <taxon>Imparidentia</taxon>
        <taxon>Neoheterodontei</taxon>
        <taxon>Myida</taxon>
        <taxon>Dreissenoidea</taxon>
        <taxon>Dreissenidae</taxon>
        <taxon>Dreissena</taxon>
    </lineage>
</organism>
<sequence length="317" mass="36895">MQALLDLVEFNTSRDLVKINPDKSEILTVKYKNTVKATLNGQEISNVSNVKHIGIDRNGKNTVNIEERLRTAQRTIYSLLGPGLHAGRGFSTIVAHKIWNTYVTPRFLYGIEVQNLTHTYLLKLERYQRKVLKQIQGLPERTSTSALYTLIGGKPIELLLDRNYLALFMNIARLPESVEYKILRRQLLMAEQDSKTLASNARKFLEKYNLPTPKELLEEIPTKDKWKKMFKKASNDYWENTWRQELATQSTMKYLQVQHPVVDNPHNMWKSTRPKQHKVQRAEIKARLITGTFILQTNAMKFNKSEVLSNLQTVWIR</sequence>